<keyword evidence="1" id="KW-1133">Transmembrane helix</keyword>
<keyword evidence="1" id="KW-0812">Transmembrane</keyword>
<evidence type="ECO:0000256" key="1">
    <source>
        <dbReference type="SAM" id="Phobius"/>
    </source>
</evidence>
<dbReference type="InterPro" id="IPR005530">
    <property type="entry name" value="SPW"/>
</dbReference>
<feature type="transmembrane region" description="Helical" evidence="1">
    <location>
        <begin position="61"/>
        <end position="80"/>
    </location>
</feature>
<reference evidence="3" key="1">
    <citation type="submission" date="2018-06" db="EMBL/GenBank/DDBJ databases">
        <authorList>
            <person name="Zhirakovskaya E."/>
        </authorList>
    </citation>
    <scope>NUCLEOTIDE SEQUENCE</scope>
</reference>
<proteinExistence type="predicted"/>
<sequence length="121" mass="12897">MNKQRWQDWTNVLLGVWLVLAPFSGIGVAGDVAAINSYLTGTAVAIFAIAALARPQMWEEYTNLVLGLWLIVAPFALGFTNLAGPMWNQITVGLLVGGVALAATLKKSTSMEEHGHGHGHA</sequence>
<organism evidence="3">
    <name type="scientific">hydrothermal vent metagenome</name>
    <dbReference type="NCBI Taxonomy" id="652676"/>
    <lineage>
        <taxon>unclassified sequences</taxon>
        <taxon>metagenomes</taxon>
        <taxon>ecological metagenomes</taxon>
    </lineage>
</organism>
<dbReference type="Pfam" id="PF03779">
    <property type="entry name" value="SPW"/>
    <property type="match status" value="1"/>
</dbReference>
<name>A0A3B0Y9G4_9ZZZZ</name>
<dbReference type="AlphaFoldDB" id="A0A3B0Y9G4"/>
<accession>A0A3B0Y9G4</accession>
<feature type="transmembrane region" description="Helical" evidence="1">
    <location>
        <begin position="12"/>
        <end position="29"/>
    </location>
</feature>
<evidence type="ECO:0000259" key="2">
    <source>
        <dbReference type="Pfam" id="PF03779"/>
    </source>
</evidence>
<evidence type="ECO:0000313" key="3">
    <source>
        <dbReference type="EMBL" id="VAW73013.1"/>
    </source>
</evidence>
<feature type="transmembrane region" description="Helical" evidence="1">
    <location>
        <begin position="35"/>
        <end position="54"/>
    </location>
</feature>
<gene>
    <name evidence="3" type="ORF">MNBD_GAMMA14-445</name>
</gene>
<keyword evidence="1" id="KW-0472">Membrane</keyword>
<feature type="domain" description="SPW repeat-containing integral membrane" evidence="2">
    <location>
        <begin position="6"/>
        <end position="101"/>
    </location>
</feature>
<protein>
    <recommendedName>
        <fullName evidence="2">SPW repeat-containing integral membrane domain-containing protein</fullName>
    </recommendedName>
</protein>
<dbReference type="EMBL" id="UOFM01000047">
    <property type="protein sequence ID" value="VAW73013.1"/>
    <property type="molecule type" value="Genomic_DNA"/>
</dbReference>